<dbReference type="Proteomes" id="UP000075655">
    <property type="component" value="Unassembled WGS sequence"/>
</dbReference>
<dbReference type="RefSeq" id="WP_024716967.1">
    <property type="nucleotide sequence ID" value="NZ_LHZG01000162.1"/>
</dbReference>
<name>A0A149RWI4_GLUOY</name>
<accession>A0A149RWI4</accession>
<organism evidence="1 2">
    <name type="scientific">Gluconobacter oxydans</name>
    <name type="common">Gluconobacter suboxydans</name>
    <dbReference type="NCBI Taxonomy" id="442"/>
    <lineage>
        <taxon>Bacteria</taxon>
        <taxon>Pseudomonadati</taxon>
        <taxon>Pseudomonadota</taxon>
        <taxon>Alphaproteobacteria</taxon>
        <taxon>Acetobacterales</taxon>
        <taxon>Acetobacteraceae</taxon>
        <taxon>Gluconobacter</taxon>
    </lineage>
</organism>
<gene>
    <name evidence="1" type="ORF">AD934_06895</name>
</gene>
<proteinExistence type="predicted"/>
<protein>
    <recommendedName>
        <fullName evidence="3">DUF559 domain-containing protein</fullName>
    </recommendedName>
</protein>
<reference evidence="1 2" key="1">
    <citation type="submission" date="2015-06" db="EMBL/GenBank/DDBJ databases">
        <title>Improved classification and identification of acetic acid bacteria using matrix-assisted laser desorption/ionization time-of-flight mass spectrometry; Gluconobacter nephelii and Gluconobacter uchimurae are later heterotypic synonyms of Gluconobacter japonicus and Gluconobacter oxydans, respectively.</title>
        <authorList>
            <person name="Li L."/>
            <person name="Cleenwerck I."/>
            <person name="De Vuyst L."/>
            <person name="Vandamme P."/>
        </authorList>
    </citation>
    <scope>NUCLEOTIDE SEQUENCE [LARGE SCALE GENOMIC DNA]</scope>
    <source>
        <strain evidence="1 2">LMG 1676</strain>
    </source>
</reference>
<dbReference type="PATRIC" id="fig|442.8.peg.2365"/>
<evidence type="ECO:0008006" key="3">
    <source>
        <dbReference type="Google" id="ProtNLM"/>
    </source>
</evidence>
<evidence type="ECO:0000313" key="2">
    <source>
        <dbReference type="Proteomes" id="UP000075655"/>
    </source>
</evidence>
<evidence type="ECO:0000313" key="1">
    <source>
        <dbReference type="EMBL" id="KXV18827.1"/>
    </source>
</evidence>
<sequence>MFRSSDEPTPSRFHPTEADLITYRDLACALGAPPNEAICRYLGPIGQHLVFVGESGQRDWARVDAQARARWPDLPPTGTTAYDGMVLESLPERIVFQILRSMALPDMEIDLHQPIMPDVGPEKADLTLRRRDAACFIEVIGCCGVNRITRNDHERRGLERFERREAFYRRVGITPVCIFLDLLARPEELKGLCRSLVERLSGDAEAG</sequence>
<dbReference type="AlphaFoldDB" id="A0A149RWI4"/>
<comment type="caution">
    <text evidence="1">The sequence shown here is derived from an EMBL/GenBank/DDBJ whole genome shotgun (WGS) entry which is preliminary data.</text>
</comment>
<dbReference type="EMBL" id="LHZG01000162">
    <property type="protein sequence ID" value="KXV18827.1"/>
    <property type="molecule type" value="Genomic_DNA"/>
</dbReference>